<dbReference type="CDD" id="cd18186">
    <property type="entry name" value="BTB_POZ_ZBTB_KLHL-like"/>
    <property type="match status" value="1"/>
</dbReference>
<dbReference type="PANTHER" id="PTHR24412:SF489">
    <property type="entry name" value="RING FINGER DOMAIN AND KELCH REPEAT-CONTAINING PROTEIN DDB_G0271372"/>
    <property type="match status" value="1"/>
</dbReference>
<feature type="domain" description="BTB" evidence="4">
    <location>
        <begin position="20"/>
        <end position="91"/>
    </location>
</feature>
<protein>
    <recommendedName>
        <fullName evidence="4">BTB domain-containing protein</fullName>
    </recommendedName>
</protein>
<organism evidence="5 6">
    <name type="scientific">Drosophila willistoni</name>
    <name type="common">Fruit fly</name>
    <dbReference type="NCBI Taxonomy" id="7260"/>
    <lineage>
        <taxon>Eukaryota</taxon>
        <taxon>Metazoa</taxon>
        <taxon>Ecdysozoa</taxon>
        <taxon>Arthropoda</taxon>
        <taxon>Hexapoda</taxon>
        <taxon>Insecta</taxon>
        <taxon>Pterygota</taxon>
        <taxon>Neoptera</taxon>
        <taxon>Endopterygota</taxon>
        <taxon>Diptera</taxon>
        <taxon>Brachycera</taxon>
        <taxon>Muscomorpha</taxon>
        <taxon>Ephydroidea</taxon>
        <taxon>Drosophilidae</taxon>
        <taxon>Drosophila</taxon>
        <taxon>Sophophora</taxon>
    </lineage>
</organism>
<dbReference type="Pfam" id="PF00651">
    <property type="entry name" value="BTB"/>
    <property type="match status" value="1"/>
</dbReference>
<gene>
    <name evidence="5" type="primary">Dwil\GK22575</name>
    <name evidence="5" type="ORF">Dwil_GK22575</name>
</gene>
<evidence type="ECO:0000313" key="6">
    <source>
        <dbReference type="Proteomes" id="UP000007798"/>
    </source>
</evidence>
<evidence type="ECO:0000256" key="1">
    <source>
        <dbReference type="ARBA" id="ARBA00022441"/>
    </source>
</evidence>
<dbReference type="eggNOG" id="ENOG502T6YN">
    <property type="taxonomic scope" value="Eukaryota"/>
</dbReference>
<dbReference type="InParanoid" id="B4NF74"/>
<evidence type="ECO:0000256" key="2">
    <source>
        <dbReference type="ARBA" id="ARBA00022737"/>
    </source>
</evidence>
<evidence type="ECO:0000259" key="4">
    <source>
        <dbReference type="PROSITE" id="PS50097"/>
    </source>
</evidence>
<dbReference type="KEGG" id="dwi:6649849"/>
<sequence>MNCKLRRLDLLRNGNKLPKSDCELRVWYVDKTKRSFRQFHCHRIMLASASEEFENLINAPDFEQNRHVITVDDASPNAYEALLLYIYTYEICDAINLDMYSELLHLATKYKIHDFVDCFVEKLANQDWPIETVLKIFHLANKHSSPTIMDLVAKKILPIATQVLNDNCFLRLRVDELKALITILKDKQIVSDEDLLEALKKYQISNNLRYNNMEKFQEFVEITQLFDEVLFEIDGTLAVKHSDTDHQRQSSSARASRS</sequence>
<accession>B4NF74</accession>
<reference evidence="5 6" key="1">
    <citation type="journal article" date="2007" name="Nature">
        <title>Evolution of genes and genomes on the Drosophila phylogeny.</title>
        <authorList>
            <consortium name="Drosophila 12 Genomes Consortium"/>
            <person name="Clark A.G."/>
            <person name="Eisen M.B."/>
            <person name="Smith D.R."/>
            <person name="Bergman C.M."/>
            <person name="Oliver B."/>
            <person name="Markow T.A."/>
            <person name="Kaufman T.C."/>
            <person name="Kellis M."/>
            <person name="Gelbart W."/>
            <person name="Iyer V.N."/>
            <person name="Pollard D.A."/>
            <person name="Sackton T.B."/>
            <person name="Larracuente A.M."/>
            <person name="Singh N.D."/>
            <person name="Abad J.P."/>
            <person name="Abt D.N."/>
            <person name="Adryan B."/>
            <person name="Aguade M."/>
            <person name="Akashi H."/>
            <person name="Anderson W.W."/>
            <person name="Aquadro C.F."/>
            <person name="Ardell D.H."/>
            <person name="Arguello R."/>
            <person name="Artieri C.G."/>
            <person name="Barbash D.A."/>
            <person name="Barker D."/>
            <person name="Barsanti P."/>
            <person name="Batterham P."/>
            <person name="Batzoglou S."/>
            <person name="Begun D."/>
            <person name="Bhutkar A."/>
            <person name="Blanco E."/>
            <person name="Bosak S.A."/>
            <person name="Bradley R.K."/>
            <person name="Brand A.D."/>
            <person name="Brent M.R."/>
            <person name="Brooks A.N."/>
            <person name="Brown R.H."/>
            <person name="Butlin R.K."/>
            <person name="Caggese C."/>
            <person name="Calvi B.R."/>
            <person name="Bernardo de Carvalho A."/>
            <person name="Caspi A."/>
            <person name="Castrezana S."/>
            <person name="Celniker S.E."/>
            <person name="Chang J.L."/>
            <person name="Chapple C."/>
            <person name="Chatterji S."/>
            <person name="Chinwalla A."/>
            <person name="Civetta A."/>
            <person name="Clifton S.W."/>
            <person name="Comeron J.M."/>
            <person name="Costello J.C."/>
            <person name="Coyne J.A."/>
            <person name="Daub J."/>
            <person name="David R.G."/>
            <person name="Delcher A.L."/>
            <person name="Delehaunty K."/>
            <person name="Do C.B."/>
            <person name="Ebling H."/>
            <person name="Edwards K."/>
            <person name="Eickbush T."/>
            <person name="Evans J.D."/>
            <person name="Filipski A."/>
            <person name="Findeiss S."/>
            <person name="Freyhult E."/>
            <person name="Fulton L."/>
            <person name="Fulton R."/>
            <person name="Garcia A.C."/>
            <person name="Gardiner A."/>
            <person name="Garfield D.A."/>
            <person name="Garvin B.E."/>
            <person name="Gibson G."/>
            <person name="Gilbert D."/>
            <person name="Gnerre S."/>
            <person name="Godfrey J."/>
            <person name="Good R."/>
            <person name="Gotea V."/>
            <person name="Gravely B."/>
            <person name="Greenberg A.J."/>
            <person name="Griffiths-Jones S."/>
            <person name="Gross S."/>
            <person name="Guigo R."/>
            <person name="Gustafson E.A."/>
            <person name="Haerty W."/>
            <person name="Hahn M.W."/>
            <person name="Halligan D.L."/>
            <person name="Halpern A.L."/>
            <person name="Halter G.M."/>
            <person name="Han M.V."/>
            <person name="Heger A."/>
            <person name="Hillier L."/>
            <person name="Hinrichs A.S."/>
            <person name="Holmes I."/>
            <person name="Hoskins R.A."/>
            <person name="Hubisz M.J."/>
            <person name="Hultmark D."/>
            <person name="Huntley M.A."/>
            <person name="Jaffe D.B."/>
            <person name="Jagadeeshan S."/>
            <person name="Jeck W.R."/>
            <person name="Johnson J."/>
            <person name="Jones C.D."/>
            <person name="Jordan W.C."/>
            <person name="Karpen G.H."/>
            <person name="Kataoka E."/>
            <person name="Keightley P.D."/>
            <person name="Kheradpour P."/>
            <person name="Kirkness E.F."/>
            <person name="Koerich L.B."/>
            <person name="Kristiansen K."/>
            <person name="Kudrna D."/>
            <person name="Kulathinal R.J."/>
            <person name="Kumar S."/>
            <person name="Kwok R."/>
            <person name="Lander E."/>
            <person name="Langley C.H."/>
            <person name="Lapoint R."/>
            <person name="Lazzaro B.P."/>
            <person name="Lee S.J."/>
            <person name="Levesque L."/>
            <person name="Li R."/>
            <person name="Lin C.F."/>
            <person name="Lin M.F."/>
            <person name="Lindblad-Toh K."/>
            <person name="Llopart A."/>
            <person name="Long M."/>
            <person name="Low L."/>
            <person name="Lozovsky E."/>
            <person name="Lu J."/>
            <person name="Luo M."/>
            <person name="Machado C.A."/>
            <person name="Makalowski W."/>
            <person name="Marzo M."/>
            <person name="Matsuda M."/>
            <person name="Matzkin L."/>
            <person name="McAllister B."/>
            <person name="McBride C.S."/>
            <person name="McKernan B."/>
            <person name="McKernan K."/>
            <person name="Mendez-Lago M."/>
            <person name="Minx P."/>
            <person name="Mollenhauer M.U."/>
            <person name="Montooth K."/>
            <person name="Mount S.M."/>
            <person name="Mu X."/>
            <person name="Myers E."/>
            <person name="Negre B."/>
            <person name="Newfeld S."/>
            <person name="Nielsen R."/>
            <person name="Noor M.A."/>
            <person name="O'Grady P."/>
            <person name="Pachter L."/>
            <person name="Papaceit M."/>
            <person name="Parisi M.J."/>
            <person name="Parisi M."/>
            <person name="Parts L."/>
            <person name="Pedersen J.S."/>
            <person name="Pesole G."/>
            <person name="Phillippy A.M."/>
            <person name="Ponting C.P."/>
            <person name="Pop M."/>
            <person name="Porcelli D."/>
            <person name="Powell J.R."/>
            <person name="Prohaska S."/>
            <person name="Pruitt K."/>
            <person name="Puig M."/>
            <person name="Quesneville H."/>
            <person name="Ram K.R."/>
            <person name="Rand D."/>
            <person name="Rasmussen M.D."/>
            <person name="Reed L.K."/>
            <person name="Reenan R."/>
            <person name="Reily A."/>
            <person name="Remington K.A."/>
            <person name="Rieger T.T."/>
            <person name="Ritchie M.G."/>
            <person name="Robin C."/>
            <person name="Rogers Y.H."/>
            <person name="Rohde C."/>
            <person name="Rozas J."/>
            <person name="Rubenfield M.J."/>
            <person name="Ruiz A."/>
            <person name="Russo S."/>
            <person name="Salzberg S.L."/>
            <person name="Sanchez-Gracia A."/>
            <person name="Saranga D.J."/>
            <person name="Sato H."/>
            <person name="Schaeffer S.W."/>
            <person name="Schatz M.C."/>
            <person name="Schlenke T."/>
            <person name="Schwartz R."/>
            <person name="Segarra C."/>
            <person name="Singh R.S."/>
            <person name="Sirot L."/>
            <person name="Sirota M."/>
            <person name="Sisneros N.B."/>
            <person name="Smith C.D."/>
            <person name="Smith T.F."/>
            <person name="Spieth J."/>
            <person name="Stage D.E."/>
            <person name="Stark A."/>
            <person name="Stephan W."/>
            <person name="Strausberg R.L."/>
            <person name="Strempel S."/>
            <person name="Sturgill D."/>
            <person name="Sutton G."/>
            <person name="Sutton G.G."/>
            <person name="Tao W."/>
            <person name="Teichmann S."/>
            <person name="Tobari Y.N."/>
            <person name="Tomimura Y."/>
            <person name="Tsolas J.M."/>
            <person name="Valente V.L."/>
            <person name="Venter E."/>
            <person name="Venter J.C."/>
            <person name="Vicario S."/>
            <person name="Vieira F.G."/>
            <person name="Vilella A.J."/>
            <person name="Villasante A."/>
            <person name="Walenz B."/>
            <person name="Wang J."/>
            <person name="Wasserman M."/>
            <person name="Watts T."/>
            <person name="Wilson D."/>
            <person name="Wilson R.K."/>
            <person name="Wing R.A."/>
            <person name="Wolfner M.F."/>
            <person name="Wong A."/>
            <person name="Wong G.K."/>
            <person name="Wu C.I."/>
            <person name="Wu G."/>
            <person name="Yamamoto D."/>
            <person name="Yang H.P."/>
            <person name="Yang S.P."/>
            <person name="Yorke J.A."/>
            <person name="Yoshida K."/>
            <person name="Zdobnov E."/>
            <person name="Zhang P."/>
            <person name="Zhang Y."/>
            <person name="Zimin A.V."/>
            <person name="Baldwin J."/>
            <person name="Abdouelleil A."/>
            <person name="Abdulkadir J."/>
            <person name="Abebe A."/>
            <person name="Abera B."/>
            <person name="Abreu J."/>
            <person name="Acer S.C."/>
            <person name="Aftuck L."/>
            <person name="Alexander A."/>
            <person name="An P."/>
            <person name="Anderson E."/>
            <person name="Anderson S."/>
            <person name="Arachi H."/>
            <person name="Azer M."/>
            <person name="Bachantsang P."/>
            <person name="Barry A."/>
            <person name="Bayul T."/>
            <person name="Berlin A."/>
            <person name="Bessette D."/>
            <person name="Bloom T."/>
            <person name="Blye J."/>
            <person name="Boguslavskiy L."/>
            <person name="Bonnet C."/>
            <person name="Boukhgalter B."/>
            <person name="Bourzgui I."/>
            <person name="Brown A."/>
            <person name="Cahill P."/>
            <person name="Channer S."/>
            <person name="Cheshatsang Y."/>
            <person name="Chuda L."/>
            <person name="Citroen M."/>
            <person name="Collymore A."/>
            <person name="Cooke P."/>
            <person name="Costello M."/>
            <person name="D'Aco K."/>
            <person name="Daza R."/>
            <person name="De Haan G."/>
            <person name="DeGray S."/>
            <person name="DeMaso C."/>
            <person name="Dhargay N."/>
            <person name="Dooley K."/>
            <person name="Dooley E."/>
            <person name="Doricent M."/>
            <person name="Dorje P."/>
            <person name="Dorjee K."/>
            <person name="Dupes A."/>
            <person name="Elong R."/>
            <person name="Falk J."/>
            <person name="Farina A."/>
            <person name="Faro S."/>
            <person name="Ferguson D."/>
            <person name="Fisher S."/>
            <person name="Foley C.D."/>
            <person name="Franke A."/>
            <person name="Friedrich D."/>
            <person name="Gadbois L."/>
            <person name="Gearin G."/>
            <person name="Gearin C.R."/>
            <person name="Giannoukos G."/>
            <person name="Goode T."/>
            <person name="Graham J."/>
            <person name="Grandbois E."/>
            <person name="Grewal S."/>
            <person name="Gyaltsen K."/>
            <person name="Hafez N."/>
            <person name="Hagos B."/>
            <person name="Hall J."/>
            <person name="Henson C."/>
            <person name="Hollinger A."/>
            <person name="Honan T."/>
            <person name="Huard M.D."/>
            <person name="Hughes L."/>
            <person name="Hurhula B."/>
            <person name="Husby M.E."/>
            <person name="Kamat A."/>
            <person name="Kanga B."/>
            <person name="Kashin S."/>
            <person name="Khazanovich D."/>
            <person name="Kisner P."/>
            <person name="Lance K."/>
            <person name="Lara M."/>
            <person name="Lee W."/>
            <person name="Lennon N."/>
            <person name="Letendre F."/>
            <person name="LeVine R."/>
            <person name="Lipovsky A."/>
            <person name="Liu X."/>
            <person name="Liu J."/>
            <person name="Liu S."/>
            <person name="Lokyitsang T."/>
            <person name="Lokyitsang Y."/>
            <person name="Lubonja R."/>
            <person name="Lui A."/>
            <person name="MacDonald P."/>
            <person name="Magnisalis V."/>
            <person name="Maru K."/>
            <person name="Matthews C."/>
            <person name="McCusker W."/>
            <person name="McDonough S."/>
            <person name="Mehta T."/>
            <person name="Meldrim J."/>
            <person name="Meneus L."/>
            <person name="Mihai O."/>
            <person name="Mihalev A."/>
            <person name="Mihova T."/>
            <person name="Mittelman R."/>
            <person name="Mlenga V."/>
            <person name="Montmayeur A."/>
            <person name="Mulrain L."/>
            <person name="Navidi A."/>
            <person name="Naylor J."/>
            <person name="Negash T."/>
            <person name="Nguyen T."/>
            <person name="Nguyen N."/>
            <person name="Nicol R."/>
            <person name="Norbu C."/>
            <person name="Norbu N."/>
            <person name="Novod N."/>
            <person name="O'Neill B."/>
            <person name="Osman S."/>
            <person name="Markiewicz E."/>
            <person name="Oyono O.L."/>
            <person name="Patti C."/>
            <person name="Phunkhang P."/>
            <person name="Pierre F."/>
            <person name="Priest M."/>
            <person name="Raghuraman S."/>
            <person name="Rege F."/>
            <person name="Reyes R."/>
            <person name="Rise C."/>
            <person name="Rogov P."/>
            <person name="Ross K."/>
            <person name="Ryan E."/>
            <person name="Settipalli S."/>
            <person name="Shea T."/>
            <person name="Sherpa N."/>
            <person name="Shi L."/>
            <person name="Shih D."/>
            <person name="Sparrow T."/>
            <person name="Spaulding J."/>
            <person name="Stalker J."/>
            <person name="Stange-Thomann N."/>
            <person name="Stavropoulos S."/>
            <person name="Stone C."/>
            <person name="Strader C."/>
            <person name="Tesfaye S."/>
            <person name="Thomson T."/>
            <person name="Thoulutsang Y."/>
            <person name="Thoulutsang D."/>
            <person name="Topham K."/>
            <person name="Topping I."/>
            <person name="Tsamla T."/>
            <person name="Vassiliev H."/>
            <person name="Vo A."/>
            <person name="Wangchuk T."/>
            <person name="Wangdi T."/>
            <person name="Weiand M."/>
            <person name="Wilkinson J."/>
            <person name="Wilson A."/>
            <person name="Yadav S."/>
            <person name="Young G."/>
            <person name="Yu Q."/>
            <person name="Zembek L."/>
            <person name="Zhong D."/>
            <person name="Zimmer A."/>
            <person name="Zwirko Z."/>
            <person name="Jaffe D.B."/>
            <person name="Alvarez P."/>
            <person name="Brockman W."/>
            <person name="Butler J."/>
            <person name="Chin C."/>
            <person name="Gnerre S."/>
            <person name="Grabherr M."/>
            <person name="Kleber M."/>
            <person name="Mauceli E."/>
            <person name="MacCallum I."/>
        </authorList>
    </citation>
    <scope>NUCLEOTIDE SEQUENCE [LARGE SCALE GENOMIC DNA]</scope>
    <source>
        <strain evidence="6">Tucson 14030-0811.24</strain>
    </source>
</reference>
<keyword evidence="6" id="KW-1185">Reference proteome</keyword>
<dbReference type="Proteomes" id="UP000007798">
    <property type="component" value="Unassembled WGS sequence"/>
</dbReference>
<proteinExistence type="predicted"/>
<dbReference type="SMR" id="B4NF74"/>
<dbReference type="SMART" id="SM00225">
    <property type="entry name" value="BTB"/>
    <property type="match status" value="1"/>
</dbReference>
<dbReference type="Gene3D" id="3.30.710.10">
    <property type="entry name" value="Potassium Channel Kv1.1, Chain A"/>
    <property type="match status" value="1"/>
</dbReference>
<dbReference type="PANTHER" id="PTHR24412">
    <property type="entry name" value="KELCH PROTEIN"/>
    <property type="match status" value="1"/>
</dbReference>
<keyword evidence="1" id="KW-0880">Kelch repeat</keyword>
<keyword evidence="2" id="KW-0677">Repeat</keyword>
<dbReference type="AlphaFoldDB" id="B4NF74"/>
<dbReference type="SUPFAM" id="SSF54695">
    <property type="entry name" value="POZ domain"/>
    <property type="match status" value="1"/>
</dbReference>
<dbReference type="InterPro" id="IPR000210">
    <property type="entry name" value="BTB/POZ_dom"/>
</dbReference>
<dbReference type="OrthoDB" id="624345at2759"/>
<dbReference type="GO" id="GO:0007527">
    <property type="term" value="P:adult somatic muscle development"/>
    <property type="evidence" value="ECO:0007669"/>
    <property type="project" value="EnsemblMetazoa"/>
</dbReference>
<keyword evidence="3" id="KW-0009">Actin-binding</keyword>
<dbReference type="HOGENOM" id="CLU_070426_0_0_1"/>
<dbReference type="InterPro" id="IPR011333">
    <property type="entry name" value="SKP1/BTB/POZ_sf"/>
</dbReference>
<dbReference type="PROSITE" id="PS50097">
    <property type="entry name" value="BTB"/>
    <property type="match status" value="1"/>
</dbReference>
<evidence type="ECO:0000313" key="5">
    <source>
        <dbReference type="EMBL" id="EDW82941.1"/>
    </source>
</evidence>
<name>B4NF74_DROWI</name>
<dbReference type="PhylomeDB" id="B4NF74"/>
<dbReference type="EMBL" id="CH964251">
    <property type="protein sequence ID" value="EDW82941.1"/>
    <property type="molecule type" value="Genomic_DNA"/>
</dbReference>
<evidence type="ECO:0000256" key="3">
    <source>
        <dbReference type="ARBA" id="ARBA00023203"/>
    </source>
</evidence>